<dbReference type="Proteomes" id="UP000664859">
    <property type="component" value="Unassembled WGS sequence"/>
</dbReference>
<keyword evidence="1 2" id="KW-0597">Phosphoprotein</keyword>
<organism evidence="4 5">
    <name type="scientific">Tribonema minus</name>
    <dbReference type="NCBI Taxonomy" id="303371"/>
    <lineage>
        <taxon>Eukaryota</taxon>
        <taxon>Sar</taxon>
        <taxon>Stramenopiles</taxon>
        <taxon>Ochrophyta</taxon>
        <taxon>PX clade</taxon>
        <taxon>Xanthophyceae</taxon>
        <taxon>Tribonematales</taxon>
        <taxon>Tribonemataceae</taxon>
        <taxon>Tribonema</taxon>
    </lineage>
</organism>
<feature type="modified residue" description="4-aspartylphosphate" evidence="2">
    <location>
        <position position="55"/>
    </location>
</feature>
<dbReference type="PANTHER" id="PTHR43719">
    <property type="entry name" value="TWO-COMPONENT HISTIDINE KINASE"/>
    <property type="match status" value="1"/>
</dbReference>
<evidence type="ECO:0000256" key="1">
    <source>
        <dbReference type="ARBA" id="ARBA00022553"/>
    </source>
</evidence>
<dbReference type="SMART" id="SM00448">
    <property type="entry name" value="REC"/>
    <property type="match status" value="1"/>
</dbReference>
<name>A0A836CI54_9STRA</name>
<evidence type="ECO:0000313" key="5">
    <source>
        <dbReference type="Proteomes" id="UP000664859"/>
    </source>
</evidence>
<accession>A0A836CI54</accession>
<dbReference type="PANTHER" id="PTHR43719:SF28">
    <property type="entry name" value="PEROXIDE STRESS-ACTIVATED HISTIDINE KINASE MAK1-RELATED"/>
    <property type="match status" value="1"/>
</dbReference>
<dbReference type="InterPro" id="IPR050956">
    <property type="entry name" value="2C_system_His_kinase"/>
</dbReference>
<evidence type="ECO:0000259" key="3">
    <source>
        <dbReference type="PROSITE" id="PS50110"/>
    </source>
</evidence>
<dbReference type="Pfam" id="PF00072">
    <property type="entry name" value="Response_reg"/>
    <property type="match status" value="1"/>
</dbReference>
<keyword evidence="5" id="KW-1185">Reference proteome</keyword>
<dbReference type="CDD" id="cd17546">
    <property type="entry name" value="REC_hyHK_CKI1_RcsC-like"/>
    <property type="match status" value="1"/>
</dbReference>
<gene>
    <name evidence="4" type="ORF">JKP88DRAFT_156960</name>
</gene>
<dbReference type="SUPFAM" id="SSF52172">
    <property type="entry name" value="CheY-like"/>
    <property type="match status" value="1"/>
</dbReference>
<dbReference type="GO" id="GO:0000160">
    <property type="term" value="P:phosphorelay signal transduction system"/>
    <property type="evidence" value="ECO:0007669"/>
    <property type="project" value="InterPro"/>
</dbReference>
<protein>
    <submittedName>
        <fullName evidence="4">CheY-like superfamily protein</fullName>
    </submittedName>
</protein>
<dbReference type="Gene3D" id="3.40.50.2300">
    <property type="match status" value="1"/>
</dbReference>
<reference evidence="4" key="1">
    <citation type="submission" date="2021-02" db="EMBL/GenBank/DDBJ databases">
        <title>First Annotated Genome of the Yellow-green Alga Tribonema minus.</title>
        <authorList>
            <person name="Mahan K.M."/>
        </authorList>
    </citation>
    <scope>NUCLEOTIDE SEQUENCE</scope>
    <source>
        <strain evidence="4">UTEX B ZZ1240</strain>
    </source>
</reference>
<dbReference type="InterPro" id="IPR011006">
    <property type="entry name" value="CheY-like_superfamily"/>
</dbReference>
<feature type="domain" description="Response regulatory" evidence="3">
    <location>
        <begin position="5"/>
        <end position="125"/>
    </location>
</feature>
<dbReference type="OrthoDB" id="287671at2759"/>
<comment type="caution">
    <text evidence="4">The sequence shown here is derived from an EMBL/GenBank/DDBJ whole genome shotgun (WGS) entry which is preliminary data.</text>
</comment>
<dbReference type="PROSITE" id="PS50110">
    <property type="entry name" value="RESPONSE_REGULATORY"/>
    <property type="match status" value="1"/>
</dbReference>
<dbReference type="InterPro" id="IPR001789">
    <property type="entry name" value="Sig_transdc_resp-reg_receiver"/>
</dbReference>
<evidence type="ECO:0000256" key="2">
    <source>
        <dbReference type="PROSITE-ProRule" id="PRU00169"/>
    </source>
</evidence>
<sequence length="157" mass="17734">MSHIRVLIVDDVMIFRKLLRKQLERRGVEQIDEAQDGIQALDIMKLKTYDVVIMDVMMPRMNGDVCVRAIREWEIANLRPKTPVILMSADVLSPDNDVLSSGAAQQFFTKPLNIVRLGNALRDVAMGSSHKGDWIKMIAKKSPTAKKTDEDTTLEIV</sequence>
<proteinExistence type="predicted"/>
<dbReference type="AlphaFoldDB" id="A0A836CI54"/>
<dbReference type="EMBL" id="JAFCMP010000112">
    <property type="protein sequence ID" value="KAG5186414.1"/>
    <property type="molecule type" value="Genomic_DNA"/>
</dbReference>
<evidence type="ECO:0000313" key="4">
    <source>
        <dbReference type="EMBL" id="KAG5186414.1"/>
    </source>
</evidence>